<name>W6MR90_9ASCO</name>
<dbReference type="GO" id="GO:0005634">
    <property type="term" value="C:nucleus"/>
    <property type="evidence" value="ECO:0007669"/>
    <property type="project" value="UniProtKB-SubCell"/>
</dbReference>
<evidence type="ECO:0000313" key="8">
    <source>
        <dbReference type="EMBL" id="CDK28878.1"/>
    </source>
</evidence>
<evidence type="ECO:0000256" key="3">
    <source>
        <dbReference type="ARBA" id="ARBA00006172"/>
    </source>
</evidence>
<protein>
    <recommendedName>
        <fullName evidence="4">Protein LOT5</fullName>
    </recommendedName>
</protein>
<feature type="region of interest" description="Disordered" evidence="7">
    <location>
        <begin position="274"/>
        <end position="298"/>
    </location>
</feature>
<comment type="similarity">
    <text evidence="3">Belongs to the LOT5 family.</text>
</comment>
<evidence type="ECO:0000256" key="4">
    <source>
        <dbReference type="ARBA" id="ARBA00015935"/>
    </source>
</evidence>
<evidence type="ECO:0000256" key="6">
    <source>
        <dbReference type="ARBA" id="ARBA00023242"/>
    </source>
</evidence>
<organism evidence="8 9">
    <name type="scientific">Kuraishia capsulata CBS 1993</name>
    <dbReference type="NCBI Taxonomy" id="1382522"/>
    <lineage>
        <taxon>Eukaryota</taxon>
        <taxon>Fungi</taxon>
        <taxon>Dikarya</taxon>
        <taxon>Ascomycota</taxon>
        <taxon>Saccharomycotina</taxon>
        <taxon>Pichiomycetes</taxon>
        <taxon>Pichiales</taxon>
        <taxon>Pichiaceae</taxon>
        <taxon>Kuraishia</taxon>
    </lineage>
</organism>
<dbReference type="Proteomes" id="UP000019384">
    <property type="component" value="Unassembled WGS sequence"/>
</dbReference>
<keyword evidence="9" id="KW-1185">Reference proteome</keyword>
<dbReference type="GeneID" id="34522256"/>
<comment type="subcellular location">
    <subcellularLocation>
        <location evidence="2">Cytoplasm</location>
    </subcellularLocation>
    <subcellularLocation>
        <location evidence="1">Nucleus</location>
    </subcellularLocation>
</comment>
<dbReference type="RefSeq" id="XP_022460868.1">
    <property type="nucleotide sequence ID" value="XM_022605991.1"/>
</dbReference>
<dbReference type="AlphaFoldDB" id="W6MR90"/>
<evidence type="ECO:0000256" key="2">
    <source>
        <dbReference type="ARBA" id="ARBA00004496"/>
    </source>
</evidence>
<dbReference type="HOGENOM" id="CLU_087379_0_0_1"/>
<evidence type="ECO:0000256" key="1">
    <source>
        <dbReference type="ARBA" id="ARBA00004123"/>
    </source>
</evidence>
<evidence type="ECO:0000256" key="7">
    <source>
        <dbReference type="SAM" id="MobiDB-lite"/>
    </source>
</evidence>
<sequence>MVVSRGVCLVACAPSVEDTEPFSSYQASAPAAFAADDKRILYTGVPDLRLSFDAPLINGLINLPFPVSQNINGVFVPSEDYAQLGLSVEPLSPTRARCSISCDIYVMNTNLVMWFPSTGFGLDILYQSIVLHALNRVSEDEYSIYMQLERGGVIPLVSDDESSVEIFLKAPANVTSTHSNRLLPQFTSREHVMLQIFNSIGHCSSTHLDSDSDSEMDGQVQQSAFGDVPEDYADEEELSGAVLFSQGDADDLGDGSMADETSFEAGMMLDARESGRGVVRGRDEDDGVLNSSKTRRFI</sequence>
<dbReference type="Pfam" id="PF03517">
    <property type="entry name" value="Voldacs"/>
    <property type="match status" value="1"/>
</dbReference>
<dbReference type="InterPro" id="IPR039924">
    <property type="entry name" value="ICln/Lot5/Saf5"/>
</dbReference>
<gene>
    <name evidence="8" type="ORF">KUCA_T00004863001</name>
</gene>
<dbReference type="EMBL" id="HG793130">
    <property type="protein sequence ID" value="CDK28878.1"/>
    <property type="molecule type" value="Genomic_DNA"/>
</dbReference>
<dbReference type="Gene3D" id="2.30.29.30">
    <property type="entry name" value="Pleckstrin-homology domain (PH domain)/Phosphotyrosine-binding domain (PTB)"/>
    <property type="match status" value="1"/>
</dbReference>
<reference evidence="8" key="1">
    <citation type="submission" date="2013-12" db="EMBL/GenBank/DDBJ databases">
        <authorList>
            <person name="Genoscope - CEA"/>
        </authorList>
    </citation>
    <scope>NUCLEOTIDE SEQUENCE</scope>
    <source>
        <strain evidence="8">CBS 1993</strain>
    </source>
</reference>
<dbReference type="InterPro" id="IPR011993">
    <property type="entry name" value="PH-like_dom_sf"/>
</dbReference>
<proteinExistence type="inferred from homology"/>
<evidence type="ECO:0000256" key="5">
    <source>
        <dbReference type="ARBA" id="ARBA00022490"/>
    </source>
</evidence>
<dbReference type="OrthoDB" id="19714at2759"/>
<dbReference type="GO" id="GO:0005737">
    <property type="term" value="C:cytoplasm"/>
    <property type="evidence" value="ECO:0007669"/>
    <property type="project" value="UniProtKB-SubCell"/>
</dbReference>
<reference evidence="8" key="2">
    <citation type="submission" date="2014-02" db="EMBL/GenBank/DDBJ databases">
        <title>Complete DNA sequence of /Kuraishia capsulata/ illustrates novel genomic features among budding yeasts (/Saccharomycotina/).</title>
        <authorList>
            <person name="Morales L."/>
            <person name="Noel B."/>
            <person name="Porcel B."/>
            <person name="Marcet-Houben M."/>
            <person name="Hullo M-F."/>
            <person name="Sacerdot C."/>
            <person name="Tekaia F."/>
            <person name="Leh-Louis V."/>
            <person name="Despons L."/>
            <person name="Khanna V."/>
            <person name="Aury J-M."/>
            <person name="Barbe V."/>
            <person name="Couloux A."/>
            <person name="Labadie K."/>
            <person name="Pelletier E."/>
            <person name="Souciet J-L."/>
            <person name="Boekhout T."/>
            <person name="Gabaldon T."/>
            <person name="Wincker P."/>
            <person name="Dujon B."/>
        </authorList>
    </citation>
    <scope>NUCLEOTIDE SEQUENCE</scope>
    <source>
        <strain evidence="8">CBS 1993</strain>
    </source>
</reference>
<evidence type="ECO:0000313" key="9">
    <source>
        <dbReference type="Proteomes" id="UP000019384"/>
    </source>
</evidence>
<dbReference type="STRING" id="1382522.W6MR90"/>
<keyword evidence="5" id="KW-0963">Cytoplasm</keyword>
<feature type="compositionally biased region" description="Basic and acidic residues" evidence="7">
    <location>
        <begin position="274"/>
        <end position="283"/>
    </location>
</feature>
<keyword evidence="6" id="KW-0539">Nucleus</keyword>
<accession>W6MR90</accession>